<feature type="region of interest" description="Disordered" evidence="2">
    <location>
        <begin position="1"/>
        <end position="27"/>
    </location>
</feature>
<gene>
    <name evidence="4" type="ORF">KK1_044657</name>
</gene>
<feature type="domain" description="CCHC-type" evidence="3">
    <location>
        <begin position="34"/>
        <end position="48"/>
    </location>
</feature>
<keyword evidence="1" id="KW-0862">Zinc</keyword>
<feature type="compositionally biased region" description="Acidic residues" evidence="2">
    <location>
        <begin position="88"/>
        <end position="97"/>
    </location>
</feature>
<protein>
    <recommendedName>
        <fullName evidence="3">CCHC-type domain-containing protein</fullName>
    </recommendedName>
</protein>
<dbReference type="SUPFAM" id="SSF57756">
    <property type="entry name" value="Retrovirus zinc finger-like domains"/>
    <property type="match status" value="1"/>
</dbReference>
<evidence type="ECO:0000313" key="4">
    <source>
        <dbReference type="EMBL" id="KYP34390.1"/>
    </source>
</evidence>
<keyword evidence="5" id="KW-1185">Reference proteome</keyword>
<dbReference type="InterPro" id="IPR036875">
    <property type="entry name" value="Znf_CCHC_sf"/>
</dbReference>
<feature type="region of interest" description="Disordered" evidence="2">
    <location>
        <begin position="72"/>
        <end position="110"/>
    </location>
</feature>
<accession>A0A151QVQ3</accession>
<organism evidence="4 5">
    <name type="scientific">Cajanus cajan</name>
    <name type="common">Pigeon pea</name>
    <name type="synonym">Cajanus indicus</name>
    <dbReference type="NCBI Taxonomy" id="3821"/>
    <lineage>
        <taxon>Eukaryota</taxon>
        <taxon>Viridiplantae</taxon>
        <taxon>Streptophyta</taxon>
        <taxon>Embryophyta</taxon>
        <taxon>Tracheophyta</taxon>
        <taxon>Spermatophyta</taxon>
        <taxon>Magnoliopsida</taxon>
        <taxon>eudicotyledons</taxon>
        <taxon>Gunneridae</taxon>
        <taxon>Pentapetalae</taxon>
        <taxon>rosids</taxon>
        <taxon>fabids</taxon>
        <taxon>Fabales</taxon>
        <taxon>Fabaceae</taxon>
        <taxon>Papilionoideae</taxon>
        <taxon>50 kb inversion clade</taxon>
        <taxon>NPAAA clade</taxon>
        <taxon>indigoferoid/millettioid clade</taxon>
        <taxon>Phaseoleae</taxon>
        <taxon>Cajanus</taxon>
    </lineage>
</organism>
<dbReference type="PROSITE" id="PS50158">
    <property type="entry name" value="ZF_CCHC"/>
    <property type="match status" value="1"/>
</dbReference>
<dbReference type="OMA" id="DNGCEDE"/>
<proteinExistence type="predicted"/>
<dbReference type="SMART" id="SM00343">
    <property type="entry name" value="ZnF_C2HC"/>
    <property type="match status" value="1"/>
</dbReference>
<dbReference type="GO" id="GO:0003676">
    <property type="term" value="F:nucleic acid binding"/>
    <property type="evidence" value="ECO:0007669"/>
    <property type="project" value="InterPro"/>
</dbReference>
<keyword evidence="1" id="KW-0863">Zinc-finger</keyword>
<name>A0A151QVQ3_CAJCA</name>
<dbReference type="EMBL" id="KQ484609">
    <property type="protein sequence ID" value="KYP34390.1"/>
    <property type="molecule type" value="Genomic_DNA"/>
</dbReference>
<dbReference type="AlphaFoldDB" id="A0A151QVQ3"/>
<reference evidence="4" key="1">
    <citation type="journal article" date="2012" name="Nat. Biotechnol.">
        <title>Draft genome sequence of pigeonpea (Cajanus cajan), an orphan legume crop of resource-poor farmers.</title>
        <authorList>
            <person name="Varshney R.K."/>
            <person name="Chen W."/>
            <person name="Li Y."/>
            <person name="Bharti A.K."/>
            <person name="Saxena R.K."/>
            <person name="Schlueter J.A."/>
            <person name="Donoghue M.T."/>
            <person name="Azam S."/>
            <person name="Fan G."/>
            <person name="Whaley A.M."/>
            <person name="Farmer A.D."/>
            <person name="Sheridan J."/>
            <person name="Iwata A."/>
            <person name="Tuteja R."/>
            <person name="Penmetsa R.V."/>
            <person name="Wu W."/>
            <person name="Upadhyaya H.D."/>
            <person name="Yang S.P."/>
            <person name="Shah T."/>
            <person name="Saxena K.B."/>
            <person name="Michael T."/>
            <person name="McCombie W.R."/>
            <person name="Yang B."/>
            <person name="Zhang G."/>
            <person name="Yang H."/>
            <person name="Wang J."/>
            <person name="Spillane C."/>
            <person name="Cook D.R."/>
            <person name="May G.D."/>
            <person name="Xu X."/>
            <person name="Jackson S.A."/>
        </authorList>
    </citation>
    <scope>NUCLEOTIDE SEQUENCE [LARGE SCALE GENOMIC DNA]</scope>
</reference>
<dbReference type="Gramene" id="C.cajan_43824.t">
    <property type="protein sequence ID" value="C.cajan_43824.t.cds1"/>
    <property type="gene ID" value="C.cajan_43824"/>
</dbReference>
<dbReference type="InterPro" id="IPR001878">
    <property type="entry name" value="Znf_CCHC"/>
</dbReference>
<sequence>MAWHSNPRTSRPPAVKTTPQGTNFPKNFRETRTCFKCGRKGHLAKFCRISSKVRELNLDPTIQDQLNNLLINSSDNSDEDVHNQMSSSEDDQADDDLSSTSDEGSDSPLINVIHNDEQNLLLDVLKSIQGPQERDEYLEKLKQILRKPNNSQLDNRLVNNKFDLTQTLKRLEKSAAKPVTIQDLQIEISSLKSEVRDLKKKQQLHETFISQITEAFSKDMVQPDHNNHDEDHDSDHDSADTLLINQCSIQKFYIDVTILIEDFVLKTIALFDIGADSNCILEGLIPTKYFYKTSEKLWTASGSRLEIQYKLPSAIINYRSCNF</sequence>
<keyword evidence="1" id="KW-0479">Metal-binding</keyword>
<dbReference type="Proteomes" id="UP000075243">
    <property type="component" value="Unassembled WGS sequence"/>
</dbReference>
<evidence type="ECO:0000313" key="5">
    <source>
        <dbReference type="Proteomes" id="UP000075243"/>
    </source>
</evidence>
<dbReference type="Gene3D" id="4.10.60.10">
    <property type="entry name" value="Zinc finger, CCHC-type"/>
    <property type="match status" value="1"/>
</dbReference>
<dbReference type="GO" id="GO:0008270">
    <property type="term" value="F:zinc ion binding"/>
    <property type="evidence" value="ECO:0007669"/>
    <property type="project" value="UniProtKB-KW"/>
</dbReference>
<evidence type="ECO:0000256" key="1">
    <source>
        <dbReference type="PROSITE-ProRule" id="PRU00047"/>
    </source>
</evidence>
<evidence type="ECO:0000259" key="3">
    <source>
        <dbReference type="PROSITE" id="PS50158"/>
    </source>
</evidence>
<evidence type="ECO:0000256" key="2">
    <source>
        <dbReference type="SAM" id="MobiDB-lite"/>
    </source>
</evidence>